<name>A0A8K0IGK6_COCNU</name>
<dbReference type="Proteomes" id="UP000797356">
    <property type="component" value="Chromosome 7"/>
</dbReference>
<protein>
    <submittedName>
        <fullName evidence="1">Uncharacterized protein</fullName>
    </submittedName>
</protein>
<reference evidence="1" key="1">
    <citation type="journal article" date="2017" name="Gigascience">
        <title>The genome draft of coconut (Cocos nucifera).</title>
        <authorList>
            <person name="Xiao Y."/>
            <person name="Xu P."/>
            <person name="Fan H."/>
            <person name="Baudouin L."/>
            <person name="Xia W."/>
            <person name="Bocs S."/>
            <person name="Xu J."/>
            <person name="Li Q."/>
            <person name="Guo A."/>
            <person name="Zhou L."/>
            <person name="Li J."/>
            <person name="Wu Y."/>
            <person name="Ma Z."/>
            <person name="Armero A."/>
            <person name="Issali A.E."/>
            <person name="Liu N."/>
            <person name="Peng M."/>
            <person name="Yang Y."/>
        </authorList>
    </citation>
    <scope>NUCLEOTIDE SEQUENCE</scope>
    <source>
        <tissue evidence="1">Spear leaf of Hainan Tall coconut</tissue>
    </source>
</reference>
<dbReference type="AlphaFoldDB" id="A0A8K0IGK6"/>
<gene>
    <name evidence="1" type="ORF">COCNU_07G009350</name>
</gene>
<sequence length="106" mass="11883">MPMEGTLPTSRSSTRVCWKRGSLKEWEGLAFVSSSEEGDQKESRDAVLAKLSSPVTRDVVFRAYRNIKAVIEVNEYADQVKPLMCQRCSKDVITPQKDLIFSNALG</sequence>
<proteinExistence type="predicted"/>
<reference evidence="1" key="2">
    <citation type="submission" date="2019-07" db="EMBL/GenBank/DDBJ databases">
        <authorList>
            <person name="Yang Y."/>
            <person name="Bocs S."/>
            <person name="Baudouin L."/>
        </authorList>
    </citation>
    <scope>NUCLEOTIDE SEQUENCE</scope>
    <source>
        <tissue evidence="1">Spear leaf of Hainan Tall coconut</tissue>
    </source>
</reference>
<evidence type="ECO:0000313" key="1">
    <source>
        <dbReference type="EMBL" id="KAG1354823.1"/>
    </source>
</evidence>
<organism evidence="1 2">
    <name type="scientific">Cocos nucifera</name>
    <name type="common">Coconut palm</name>
    <dbReference type="NCBI Taxonomy" id="13894"/>
    <lineage>
        <taxon>Eukaryota</taxon>
        <taxon>Viridiplantae</taxon>
        <taxon>Streptophyta</taxon>
        <taxon>Embryophyta</taxon>
        <taxon>Tracheophyta</taxon>
        <taxon>Spermatophyta</taxon>
        <taxon>Magnoliopsida</taxon>
        <taxon>Liliopsida</taxon>
        <taxon>Arecaceae</taxon>
        <taxon>Arecoideae</taxon>
        <taxon>Cocoseae</taxon>
        <taxon>Attaleinae</taxon>
        <taxon>Cocos</taxon>
    </lineage>
</organism>
<dbReference type="EMBL" id="CM017878">
    <property type="protein sequence ID" value="KAG1354823.1"/>
    <property type="molecule type" value="Genomic_DNA"/>
</dbReference>
<accession>A0A8K0IGK6</accession>
<keyword evidence="2" id="KW-1185">Reference proteome</keyword>
<comment type="caution">
    <text evidence="1">The sequence shown here is derived from an EMBL/GenBank/DDBJ whole genome shotgun (WGS) entry which is preliminary data.</text>
</comment>
<evidence type="ECO:0000313" key="2">
    <source>
        <dbReference type="Proteomes" id="UP000797356"/>
    </source>
</evidence>